<evidence type="ECO:0000256" key="1">
    <source>
        <dbReference type="ARBA" id="ARBA00005513"/>
    </source>
</evidence>
<accession>A0ABS0BVA8</accession>
<evidence type="ECO:0000313" key="15">
    <source>
        <dbReference type="EMBL" id="MBF6057715.1"/>
    </source>
</evidence>
<dbReference type="Proteomes" id="UP001193680">
    <property type="component" value="Unassembled WGS sequence"/>
</dbReference>
<evidence type="ECO:0000256" key="5">
    <source>
        <dbReference type="ARBA" id="ARBA00022781"/>
    </source>
</evidence>
<evidence type="ECO:0000256" key="6">
    <source>
        <dbReference type="ARBA" id="ARBA00022989"/>
    </source>
</evidence>
<evidence type="ECO:0000256" key="14">
    <source>
        <dbReference type="SAM" id="Coils"/>
    </source>
</evidence>
<dbReference type="RefSeq" id="WP_185977864.1">
    <property type="nucleotide sequence ID" value="NZ_JACBGI020000006.1"/>
</dbReference>
<comment type="function">
    <text evidence="11">Component of the F(0) channel, it forms part of the peripheral stalk, linking F(1) to F(0). The b'-subunit is a diverged and duplicated form of b found in plants and photosynthetic bacteria.</text>
</comment>
<keyword evidence="2 13" id="KW-0813">Transport</keyword>
<dbReference type="PANTHER" id="PTHR33445">
    <property type="entry name" value="ATP SYNTHASE SUBUNIT B', CHLOROPLASTIC"/>
    <property type="match status" value="1"/>
</dbReference>
<dbReference type="HAMAP" id="MF_01398">
    <property type="entry name" value="ATP_synth_b_bprime"/>
    <property type="match status" value="1"/>
</dbReference>
<comment type="caution">
    <text evidence="15">The sequence shown here is derived from an EMBL/GenBank/DDBJ whole genome shotgun (WGS) entry which is preliminary data.</text>
</comment>
<evidence type="ECO:0000256" key="13">
    <source>
        <dbReference type="HAMAP-Rule" id="MF_01398"/>
    </source>
</evidence>
<evidence type="ECO:0000313" key="16">
    <source>
        <dbReference type="Proteomes" id="UP001193680"/>
    </source>
</evidence>
<reference evidence="15 16" key="1">
    <citation type="submission" date="2020-06" db="EMBL/GenBank/DDBJ databases">
        <authorList>
            <person name="Scott K."/>
        </authorList>
    </citation>
    <scope>NUCLEOTIDE SEQUENCE [LARGE SCALE GENOMIC DNA]</scope>
    <source>
        <strain evidence="15 16">HH1</strain>
    </source>
</reference>
<keyword evidence="16" id="KW-1185">Reference proteome</keyword>
<feature type="coiled-coil region" evidence="14">
    <location>
        <begin position="31"/>
        <end position="112"/>
    </location>
</feature>
<evidence type="ECO:0000256" key="7">
    <source>
        <dbReference type="ARBA" id="ARBA00023065"/>
    </source>
</evidence>
<dbReference type="CDD" id="cd06503">
    <property type="entry name" value="ATP-synt_Fo_b"/>
    <property type="match status" value="1"/>
</dbReference>
<keyword evidence="5 13" id="KW-0375">Hydrogen ion transport</keyword>
<sequence>MEFSWSTFIFEIINFVVLMWILKHFLYHPVLNALEKRRESVRRTLEEAQQKIAQADDLKARYEQRLQAWEEEKNQLRRTLQEELDSLRTNQQQQLQEELQTQKHKAEINQRQELQEILQHYQSIAHRQGAEFASKLLRDLAGKETQTRLFEALLEQLQSLDEEQIKRLQKTCNGSVDKVNVCSAYPLTEKNRRRLQAKLKELCPQTLSFDYQEDPQLISGLRVHLGAWSLRMNLLDELNRFMELDRDRLNQQ</sequence>
<reference evidence="15 16" key="2">
    <citation type="submission" date="2020-11" db="EMBL/GenBank/DDBJ databases">
        <title>Sulfur oxidizing isolate from Hospital Hole Sinkhole.</title>
        <authorList>
            <person name="Scott K.M."/>
        </authorList>
    </citation>
    <scope>NUCLEOTIDE SEQUENCE [LARGE SCALE GENOMIC DNA]</scope>
    <source>
        <strain evidence="15 16">HH1</strain>
    </source>
</reference>
<evidence type="ECO:0000256" key="11">
    <source>
        <dbReference type="ARBA" id="ARBA00025614"/>
    </source>
</evidence>
<comment type="subunit">
    <text evidence="13">F-type ATPases have 2 components, F(1) - the catalytic core - and F(0) - the membrane proton channel. F(1) has five subunits: alpha(3), beta(3), gamma(1), delta(1), epsilon(1). F(0) has three main subunits: a(1), b(2) and c(10-14). The alpha and beta chains form an alternating ring which encloses part of the gamma chain. F(1) is attached to F(0) by a central stalk formed by the gamma and epsilon chains, while a peripheral stalk is formed by the delta and b chains.</text>
</comment>
<keyword evidence="14" id="KW-0175">Coiled coil</keyword>
<keyword evidence="7 13" id="KW-0406">Ion transport</keyword>
<evidence type="ECO:0000256" key="3">
    <source>
        <dbReference type="ARBA" id="ARBA00022547"/>
    </source>
</evidence>
<proteinExistence type="inferred from homology"/>
<keyword evidence="8 13" id="KW-0472">Membrane</keyword>
<keyword evidence="13" id="KW-1003">Cell membrane</keyword>
<protein>
    <recommendedName>
        <fullName evidence="13">ATP synthase subunit b</fullName>
    </recommendedName>
    <alternativeName>
        <fullName evidence="13">ATP synthase F(0) sector subunit b</fullName>
    </alternativeName>
    <alternativeName>
        <fullName evidence="13">ATPase subunit I</fullName>
    </alternativeName>
    <alternativeName>
        <fullName evidence="13">F-type ATPase subunit b</fullName>
        <shortName evidence="13">F-ATPase subunit b</shortName>
    </alternativeName>
</protein>
<evidence type="ECO:0000256" key="4">
    <source>
        <dbReference type="ARBA" id="ARBA00022692"/>
    </source>
</evidence>
<evidence type="ECO:0000256" key="9">
    <source>
        <dbReference type="ARBA" id="ARBA00023310"/>
    </source>
</evidence>
<evidence type="ECO:0000256" key="12">
    <source>
        <dbReference type="ARBA" id="ARBA00037847"/>
    </source>
</evidence>
<evidence type="ECO:0000256" key="2">
    <source>
        <dbReference type="ARBA" id="ARBA00022448"/>
    </source>
</evidence>
<comment type="subcellular location">
    <subcellularLocation>
        <location evidence="13">Cell membrane</location>
        <topology evidence="13">Single-pass membrane protein</topology>
    </subcellularLocation>
    <subcellularLocation>
        <location evidence="12">Endomembrane system</location>
        <topology evidence="12">Single-pass membrane protein</topology>
    </subcellularLocation>
</comment>
<keyword evidence="4 13" id="KW-0812">Transmembrane</keyword>
<comment type="similarity">
    <text evidence="1 13">Belongs to the ATPase B chain family.</text>
</comment>
<dbReference type="Pfam" id="PF00430">
    <property type="entry name" value="ATP-synt_B"/>
    <property type="match status" value="1"/>
</dbReference>
<evidence type="ECO:0000256" key="8">
    <source>
        <dbReference type="ARBA" id="ARBA00023136"/>
    </source>
</evidence>
<dbReference type="InterPro" id="IPR002146">
    <property type="entry name" value="ATP_synth_b/b'su_bac/chlpt"/>
</dbReference>
<feature type="transmembrane region" description="Helical" evidence="13">
    <location>
        <begin position="12"/>
        <end position="34"/>
    </location>
</feature>
<name>A0ABS0BVA8_9GAMM</name>
<dbReference type="EMBL" id="JACBGI020000006">
    <property type="protein sequence ID" value="MBF6057715.1"/>
    <property type="molecule type" value="Genomic_DNA"/>
</dbReference>
<dbReference type="PANTHER" id="PTHR33445:SF2">
    <property type="entry name" value="ATP SYNTHASE SUBUNIT B', CHLOROPLASTIC"/>
    <property type="match status" value="1"/>
</dbReference>
<gene>
    <name evidence="13" type="primary">atpF</name>
    <name evidence="15" type="ORF">H8792_005115</name>
</gene>
<keyword evidence="6 13" id="KW-1133">Transmembrane helix</keyword>
<organism evidence="15 16">
    <name type="scientific">Thiomicrorhabdus heinhorstiae</name>
    <dbReference type="NCBI Taxonomy" id="2748010"/>
    <lineage>
        <taxon>Bacteria</taxon>
        <taxon>Pseudomonadati</taxon>
        <taxon>Pseudomonadota</taxon>
        <taxon>Gammaproteobacteria</taxon>
        <taxon>Thiotrichales</taxon>
        <taxon>Piscirickettsiaceae</taxon>
        <taxon>Thiomicrorhabdus</taxon>
    </lineage>
</organism>
<keyword evidence="3 13" id="KW-0138">CF(0)</keyword>
<keyword evidence="9 13" id="KW-0066">ATP synthesis</keyword>
<dbReference type="InterPro" id="IPR050059">
    <property type="entry name" value="ATP_synthase_B_chain"/>
</dbReference>
<comment type="function">
    <text evidence="10 13">F(1)F(0) ATP synthase produces ATP from ADP in the presence of a proton or sodium gradient. F-type ATPases consist of two structural domains, F(1) containing the extramembraneous catalytic core and F(0) containing the membrane proton channel, linked together by a central stalk and a peripheral stalk. During catalysis, ATP synthesis in the catalytic domain of F(1) is coupled via a rotary mechanism of the central stalk subunits to proton translocation.</text>
</comment>
<evidence type="ECO:0000256" key="10">
    <source>
        <dbReference type="ARBA" id="ARBA00025198"/>
    </source>
</evidence>